<keyword evidence="8" id="KW-1000">Mitochondrion outer membrane</keyword>
<comment type="function">
    <text evidence="1">Conjugation of reduced glutathione to a wide number of exogenous and endogenous hydrophobic electrophiles.</text>
</comment>
<dbReference type="InterPro" id="IPR001129">
    <property type="entry name" value="Membr-assoc_MAPEG"/>
</dbReference>
<evidence type="ECO:0000256" key="17">
    <source>
        <dbReference type="SAM" id="Phobius"/>
    </source>
</evidence>
<dbReference type="Proteomes" id="UP000275652">
    <property type="component" value="Unassembled WGS sequence"/>
</dbReference>
<evidence type="ECO:0000313" key="18">
    <source>
        <dbReference type="EMBL" id="RLO08158.1"/>
    </source>
</evidence>
<proteinExistence type="inferred from homology"/>
<feature type="transmembrane region" description="Helical" evidence="17">
    <location>
        <begin position="24"/>
        <end position="42"/>
    </location>
</feature>
<comment type="similarity">
    <text evidence="4">Belongs to the MAPEG family.</text>
</comment>
<evidence type="ECO:0000256" key="3">
    <source>
        <dbReference type="ARBA" id="ARBA00004477"/>
    </source>
</evidence>
<evidence type="ECO:0000256" key="15">
    <source>
        <dbReference type="ARBA" id="ARBA00039397"/>
    </source>
</evidence>
<dbReference type="EMBL" id="QUTI01022154">
    <property type="protein sequence ID" value="RLO08158.1"/>
    <property type="molecule type" value="Genomic_DNA"/>
</dbReference>
<evidence type="ECO:0000256" key="5">
    <source>
        <dbReference type="ARBA" id="ARBA00012452"/>
    </source>
</evidence>
<dbReference type="Gene3D" id="1.20.120.550">
    <property type="entry name" value="Membrane associated eicosanoid/glutathione metabolism-like domain"/>
    <property type="match status" value="1"/>
</dbReference>
<dbReference type="GO" id="GO:0005789">
    <property type="term" value="C:endoplasmic reticulum membrane"/>
    <property type="evidence" value="ECO:0007669"/>
    <property type="project" value="UniProtKB-SubCell"/>
</dbReference>
<evidence type="ECO:0000256" key="4">
    <source>
        <dbReference type="ARBA" id="ARBA00010459"/>
    </source>
</evidence>
<dbReference type="GO" id="GO:0005741">
    <property type="term" value="C:mitochondrial outer membrane"/>
    <property type="evidence" value="ECO:0007669"/>
    <property type="project" value="UniProtKB-SubCell"/>
</dbReference>
<evidence type="ECO:0000256" key="9">
    <source>
        <dbReference type="ARBA" id="ARBA00022824"/>
    </source>
</evidence>
<keyword evidence="6" id="KW-0808">Transferase</keyword>
<organism evidence="18 19">
    <name type="scientific">Aphanomyces astaci</name>
    <name type="common">Crayfish plague agent</name>
    <dbReference type="NCBI Taxonomy" id="112090"/>
    <lineage>
        <taxon>Eukaryota</taxon>
        <taxon>Sar</taxon>
        <taxon>Stramenopiles</taxon>
        <taxon>Oomycota</taxon>
        <taxon>Saprolegniomycetes</taxon>
        <taxon>Saprolegniales</taxon>
        <taxon>Verrucalvaceae</taxon>
        <taxon>Aphanomyces</taxon>
    </lineage>
</organism>
<dbReference type="PANTHER" id="PTHR10689:SF6">
    <property type="entry name" value="MICROSOMAL GLUTATHIONE S-TRANSFERASE 1"/>
    <property type="match status" value="1"/>
</dbReference>
<name>A0A9X8E362_APHAT</name>
<gene>
    <name evidence="18" type="ORF">DYB28_004777</name>
</gene>
<comment type="subunit">
    <text evidence="14">Homotrimer; The trimer binds only one molecule of glutathione.</text>
</comment>
<comment type="subcellular location">
    <subcellularLocation>
        <location evidence="3">Endoplasmic reticulum membrane</location>
        <topology evidence="3">Multi-pass membrane protein</topology>
    </subcellularLocation>
    <subcellularLocation>
        <location evidence="2">Mitochondrion outer membrane</location>
    </subcellularLocation>
</comment>
<dbReference type="SUPFAM" id="SSF161084">
    <property type="entry name" value="MAPEG domain-like"/>
    <property type="match status" value="1"/>
</dbReference>
<evidence type="ECO:0000256" key="10">
    <source>
        <dbReference type="ARBA" id="ARBA00022989"/>
    </source>
</evidence>
<evidence type="ECO:0000256" key="6">
    <source>
        <dbReference type="ARBA" id="ARBA00022679"/>
    </source>
</evidence>
<dbReference type="AlphaFoldDB" id="A0A9X8E362"/>
<reference evidence="18 19" key="1">
    <citation type="journal article" date="2018" name="J. Invertebr. Pathol.">
        <title>New genotyping method for the causative agent of crayfish plague (Aphanomyces astaci) based on whole genome data.</title>
        <authorList>
            <person name="Minardi D."/>
            <person name="Studholme D.J."/>
            <person name="van der Giezen M."/>
            <person name="Pretto T."/>
            <person name="Oidtmann B."/>
        </authorList>
    </citation>
    <scope>NUCLEOTIDE SEQUENCE [LARGE SCALE GENOMIC DNA]</scope>
    <source>
        <strain evidence="18 19">KB13</strain>
    </source>
</reference>
<keyword evidence="12" id="KW-0496">Mitochondrion</keyword>
<evidence type="ECO:0000256" key="16">
    <source>
        <dbReference type="ARBA" id="ARBA00049385"/>
    </source>
</evidence>
<feature type="transmembrane region" description="Helical" evidence="17">
    <location>
        <begin position="166"/>
        <end position="186"/>
    </location>
</feature>
<keyword evidence="7 17" id="KW-0812">Transmembrane</keyword>
<keyword evidence="10 17" id="KW-1133">Transmembrane helix</keyword>
<dbReference type="InterPro" id="IPR023352">
    <property type="entry name" value="MAPEG-like_dom_sf"/>
</dbReference>
<evidence type="ECO:0000256" key="7">
    <source>
        <dbReference type="ARBA" id="ARBA00022692"/>
    </source>
</evidence>
<dbReference type="GO" id="GO:0004364">
    <property type="term" value="F:glutathione transferase activity"/>
    <property type="evidence" value="ECO:0007669"/>
    <property type="project" value="UniProtKB-EC"/>
</dbReference>
<evidence type="ECO:0000256" key="8">
    <source>
        <dbReference type="ARBA" id="ARBA00022787"/>
    </source>
</evidence>
<comment type="catalytic activity">
    <reaction evidence="16">
        <text>RX + glutathione = an S-substituted glutathione + a halide anion + H(+)</text>
        <dbReference type="Rhea" id="RHEA:16437"/>
        <dbReference type="ChEBI" id="CHEBI:15378"/>
        <dbReference type="ChEBI" id="CHEBI:16042"/>
        <dbReference type="ChEBI" id="CHEBI:17792"/>
        <dbReference type="ChEBI" id="CHEBI:57925"/>
        <dbReference type="ChEBI" id="CHEBI:90779"/>
        <dbReference type="EC" id="2.5.1.18"/>
    </reaction>
    <physiologicalReaction direction="left-to-right" evidence="16">
        <dbReference type="Rhea" id="RHEA:16438"/>
    </physiologicalReaction>
</comment>
<evidence type="ECO:0000256" key="11">
    <source>
        <dbReference type="ARBA" id="ARBA00022990"/>
    </source>
</evidence>
<evidence type="ECO:0000256" key="1">
    <source>
        <dbReference type="ARBA" id="ARBA00003701"/>
    </source>
</evidence>
<sequence length="189" mass="20425">VTHPSPLSIRTRGPSMPTAVDTKFLIGATGVLCLKLYLTLLIQGGKRFAAGTRPPEDQILKSLNPTKQRQAFGVFDEAAEAKKSDDKPTSGLREKPSARAVEADIRWERIVRNDLENIPIGLLTAWAAVNSGGSVAVNAGAIAAFTVFRILHTIAYVKQLQPHRGILWFGGVLSVFTLVGNSFYGLSKL</sequence>
<keyword evidence="11" id="KW-0007">Acetylation</keyword>
<dbReference type="PANTHER" id="PTHR10689">
    <property type="entry name" value="MICROSOMAL GLUTATHIONE S-TRANSFERASE 1"/>
    <property type="match status" value="1"/>
</dbReference>
<evidence type="ECO:0000313" key="19">
    <source>
        <dbReference type="Proteomes" id="UP000275652"/>
    </source>
</evidence>
<evidence type="ECO:0000256" key="2">
    <source>
        <dbReference type="ARBA" id="ARBA00004294"/>
    </source>
</evidence>
<dbReference type="EC" id="2.5.1.18" evidence="5"/>
<dbReference type="InterPro" id="IPR040162">
    <property type="entry name" value="MGST1-like"/>
</dbReference>
<protein>
    <recommendedName>
        <fullName evidence="15">Microsomal glutathione S-transferase 1</fullName>
        <ecNumber evidence="5">2.5.1.18</ecNumber>
    </recommendedName>
</protein>
<keyword evidence="9" id="KW-0256">Endoplasmic reticulum</keyword>
<evidence type="ECO:0000256" key="13">
    <source>
        <dbReference type="ARBA" id="ARBA00023136"/>
    </source>
</evidence>
<evidence type="ECO:0000256" key="12">
    <source>
        <dbReference type="ARBA" id="ARBA00023128"/>
    </source>
</evidence>
<feature type="non-terminal residue" evidence="18">
    <location>
        <position position="1"/>
    </location>
</feature>
<keyword evidence="13 17" id="KW-0472">Membrane</keyword>
<dbReference type="Pfam" id="PF01124">
    <property type="entry name" value="MAPEG"/>
    <property type="match status" value="1"/>
</dbReference>
<comment type="caution">
    <text evidence="18">The sequence shown here is derived from an EMBL/GenBank/DDBJ whole genome shotgun (WGS) entry which is preliminary data.</text>
</comment>
<evidence type="ECO:0000256" key="14">
    <source>
        <dbReference type="ARBA" id="ARBA00038540"/>
    </source>
</evidence>
<accession>A0A9X8E362</accession>